<dbReference type="SUPFAM" id="SSF47240">
    <property type="entry name" value="Ferritin-like"/>
    <property type="match status" value="1"/>
</dbReference>
<keyword evidence="2" id="KW-0167">Capsid protein</keyword>
<keyword evidence="3" id="KW-1185">Reference proteome</keyword>
<dbReference type="CDD" id="cd01051">
    <property type="entry name" value="Mn_catalase"/>
    <property type="match status" value="1"/>
</dbReference>
<proteinExistence type="inferred from homology"/>
<dbReference type="Gene3D" id="1.20.1260.10">
    <property type="match status" value="1"/>
</dbReference>
<dbReference type="Pfam" id="PF05067">
    <property type="entry name" value="Mn_catalase"/>
    <property type="match status" value="1"/>
</dbReference>
<evidence type="ECO:0000313" key="3">
    <source>
        <dbReference type="Proteomes" id="UP001519343"/>
    </source>
</evidence>
<organism evidence="2 3">
    <name type="scientific">Ammoniphilus resinae</name>
    <dbReference type="NCBI Taxonomy" id="861532"/>
    <lineage>
        <taxon>Bacteria</taxon>
        <taxon>Bacillati</taxon>
        <taxon>Bacillota</taxon>
        <taxon>Bacilli</taxon>
        <taxon>Bacillales</taxon>
        <taxon>Paenibacillaceae</taxon>
        <taxon>Aneurinibacillus group</taxon>
        <taxon>Ammoniphilus</taxon>
    </lineage>
</organism>
<gene>
    <name evidence="2" type="ORF">J2Z37_002893</name>
</gene>
<dbReference type="InterPro" id="IPR009078">
    <property type="entry name" value="Ferritin-like_SF"/>
</dbReference>
<comment type="similarity">
    <text evidence="1">Belongs to the manganese catalase family.</text>
</comment>
<protein>
    <submittedName>
        <fullName evidence="2">Spore coat protein JC</fullName>
    </submittedName>
</protein>
<reference evidence="2 3" key="1">
    <citation type="submission" date="2021-03" db="EMBL/GenBank/DDBJ databases">
        <title>Genomic Encyclopedia of Type Strains, Phase IV (KMG-IV): sequencing the most valuable type-strain genomes for metagenomic binning, comparative biology and taxonomic classification.</title>
        <authorList>
            <person name="Goeker M."/>
        </authorList>
    </citation>
    <scope>NUCLEOTIDE SEQUENCE [LARGE SCALE GENOMIC DNA]</scope>
    <source>
        <strain evidence="2 3">DSM 24738</strain>
    </source>
</reference>
<sequence length="193" mass="22238">MWIYEANLEYDAKVSYADPRMAQLLIAQYGGPNGELAAAMQYLNQRFDMENKRARQLLVDVGTEELAHLEIIGVTIRKLLKGIKPMQARELGIASHYVEHENGLFYVNPSGNSWTADYLKHVGDPVADMTSNIAAEERARAVYEHLISLTDDPLVQDTLRFLRERELVHAARFKEALYIIKEEMNTRKNFYQY</sequence>
<dbReference type="InterPro" id="IPR039377">
    <property type="entry name" value="Mn_catalase_dom"/>
</dbReference>
<dbReference type="Proteomes" id="UP001519343">
    <property type="component" value="Unassembled WGS sequence"/>
</dbReference>
<dbReference type="InterPro" id="IPR007760">
    <property type="entry name" value="Mn_catalase"/>
</dbReference>
<name>A0ABS4GRH3_9BACL</name>
<keyword evidence="2" id="KW-0946">Virion</keyword>
<dbReference type="RefSeq" id="WP_209810912.1">
    <property type="nucleotide sequence ID" value="NZ_JAGGKT010000008.1"/>
</dbReference>
<accession>A0ABS4GRH3</accession>
<evidence type="ECO:0000256" key="1">
    <source>
        <dbReference type="ARBA" id="ARBA00007644"/>
    </source>
</evidence>
<comment type="caution">
    <text evidence="2">The sequence shown here is derived from an EMBL/GenBank/DDBJ whole genome shotgun (WGS) entry which is preliminary data.</text>
</comment>
<dbReference type="EMBL" id="JAGGKT010000008">
    <property type="protein sequence ID" value="MBP1932882.1"/>
    <property type="molecule type" value="Genomic_DNA"/>
</dbReference>
<dbReference type="InterPro" id="IPR012347">
    <property type="entry name" value="Ferritin-like"/>
</dbReference>
<evidence type="ECO:0000313" key="2">
    <source>
        <dbReference type="EMBL" id="MBP1932882.1"/>
    </source>
</evidence>